<dbReference type="EMBL" id="JACOIJ010000001">
    <property type="protein sequence ID" value="MBD1428099.1"/>
    <property type="molecule type" value="Genomic_DNA"/>
</dbReference>
<feature type="domain" description="Beta-galactosidase jelly roll" evidence="4">
    <location>
        <begin position="236"/>
        <end position="334"/>
    </location>
</feature>
<dbReference type="InterPro" id="IPR036514">
    <property type="entry name" value="SGNH_hydro_sf"/>
</dbReference>
<dbReference type="Pfam" id="PF03629">
    <property type="entry name" value="SASA"/>
    <property type="match status" value="1"/>
</dbReference>
<dbReference type="Gene3D" id="2.60.120.260">
    <property type="entry name" value="Galactose-binding domain-like"/>
    <property type="match status" value="1"/>
</dbReference>
<feature type="domain" description="Sialate O-acetylesterase" evidence="3">
    <location>
        <begin position="388"/>
        <end position="492"/>
    </location>
</feature>
<evidence type="ECO:0000259" key="4">
    <source>
        <dbReference type="Pfam" id="PF13364"/>
    </source>
</evidence>
<dbReference type="InterPro" id="IPR008979">
    <property type="entry name" value="Galactose-bd-like_sf"/>
</dbReference>
<keyword evidence="6" id="KW-1185">Reference proteome</keyword>
<comment type="caution">
    <text evidence="5">The sequence shown here is derived from an EMBL/GenBank/DDBJ whole genome shotgun (WGS) entry which is preliminary data.</text>
</comment>
<organism evidence="5 6">
    <name type="scientific">Sphingobacterium litopenaei</name>
    <dbReference type="NCBI Taxonomy" id="2763500"/>
    <lineage>
        <taxon>Bacteria</taxon>
        <taxon>Pseudomonadati</taxon>
        <taxon>Bacteroidota</taxon>
        <taxon>Sphingobacteriia</taxon>
        <taxon>Sphingobacteriales</taxon>
        <taxon>Sphingobacteriaceae</taxon>
        <taxon>Sphingobacterium</taxon>
    </lineage>
</organism>
<evidence type="ECO:0000313" key="6">
    <source>
        <dbReference type="Proteomes" id="UP000651271"/>
    </source>
</evidence>
<protein>
    <submittedName>
        <fullName evidence="5">Beta galactosidase jelly roll domain-containing protein</fullName>
    </submittedName>
</protein>
<evidence type="ECO:0000259" key="3">
    <source>
        <dbReference type="Pfam" id="PF03629"/>
    </source>
</evidence>
<proteinExistence type="predicted"/>
<evidence type="ECO:0000256" key="1">
    <source>
        <dbReference type="ARBA" id="ARBA00022801"/>
    </source>
</evidence>
<dbReference type="InterPro" id="IPR025300">
    <property type="entry name" value="BetaGal_jelly_roll_dom"/>
</dbReference>
<accession>A0ABR7Y9W8</accession>
<dbReference type="Pfam" id="PF13364">
    <property type="entry name" value="BetaGal_ABD2"/>
    <property type="match status" value="1"/>
</dbReference>
<evidence type="ECO:0000313" key="5">
    <source>
        <dbReference type="EMBL" id="MBD1428099.1"/>
    </source>
</evidence>
<dbReference type="RefSeq" id="WP_165289940.1">
    <property type="nucleotide sequence ID" value="NZ_JACOIJ010000001.1"/>
</dbReference>
<dbReference type="SUPFAM" id="SSF49785">
    <property type="entry name" value="Galactose-binding domain-like"/>
    <property type="match status" value="1"/>
</dbReference>
<evidence type="ECO:0000256" key="2">
    <source>
        <dbReference type="ARBA" id="ARBA00023295"/>
    </source>
</evidence>
<gene>
    <name evidence="5" type="ORF">H8B04_00710</name>
</gene>
<sequence>MKYLLQIVLLLILALPVQAEVRLPSMISDKMVLQRDTKLKIWGWADPQEKVTVRFAGKYYYTAASDAGKWVVELPAQPAGGPHILEINEIVIRDILFGDVWLCSGQSNMETPIERLVERFPEVNVSNNHMIRYFKVPTQNTALALQENILNGGKWFSGVASEVMNWTALAFFYAQEAYNHTKIPQGMLVSSLGGSAIESWISQGNLKEFPASVVDFEALDSLKYYDKDQGMPYWTRHDFDDKDWNTTFIPATWREQGIKNRGVVYYRKTIDIPSQKEGRQGKLYLGNLTDSDSVFINGKFIGSTSYQYPPRKYNIPSGVLQSGENTIVVRLRANNGNGEFVADKEYKLQVDDFTVYLTGEWKYKIGIDLNKISQFRSKISNSRSAGSGLFNGMIYPLRDYALKGVIWYQGETNAGNPQPYERLLELLVSDWRELLNNQQLPFLFVQLPNFMQKREQPTDSGWARIRDAQFKISKKVPNTFLATTYDTGEWNDIHPLNKKDIAKRLMLGARSVVYKEKLISSGPVYDSFKIINDKIEISFEENGSKLKVKNNELLKHFAIAGEDKKFVWANAVIKGDRIVVSHPDIKQPKAVRYAWSDNPEDANLINQEGLLASPFRTDDW</sequence>
<dbReference type="InterPro" id="IPR039329">
    <property type="entry name" value="SIAE"/>
</dbReference>
<dbReference type="Proteomes" id="UP000651271">
    <property type="component" value="Unassembled WGS sequence"/>
</dbReference>
<dbReference type="PANTHER" id="PTHR22901">
    <property type="entry name" value="SIALATE O-ACETYLESTERASE"/>
    <property type="match status" value="1"/>
</dbReference>
<dbReference type="Gene3D" id="3.40.50.1110">
    <property type="entry name" value="SGNH hydrolase"/>
    <property type="match status" value="1"/>
</dbReference>
<dbReference type="InterPro" id="IPR005181">
    <property type="entry name" value="SASA"/>
</dbReference>
<keyword evidence="2" id="KW-0326">Glycosidase</keyword>
<reference evidence="5 6" key="1">
    <citation type="submission" date="2020-08" db="EMBL/GenBank/DDBJ databases">
        <title>Sphingobacterium sp. DN04309 isolated from aquaculture water.</title>
        <authorList>
            <person name="Zhang M."/>
        </authorList>
    </citation>
    <scope>NUCLEOTIDE SEQUENCE [LARGE SCALE GENOMIC DNA]</scope>
    <source>
        <strain evidence="5 6">DN04309</strain>
    </source>
</reference>
<dbReference type="SUPFAM" id="SSF52266">
    <property type="entry name" value="SGNH hydrolase"/>
    <property type="match status" value="1"/>
</dbReference>
<name>A0ABR7Y9W8_9SPHI</name>
<dbReference type="PANTHER" id="PTHR22901:SF0">
    <property type="entry name" value="SIALATE O-ACETYLESTERASE"/>
    <property type="match status" value="1"/>
</dbReference>
<keyword evidence="1" id="KW-0378">Hydrolase</keyword>